<dbReference type="Proteomes" id="UP001328107">
    <property type="component" value="Unassembled WGS sequence"/>
</dbReference>
<gene>
    <name evidence="1" type="ORF">PMAYCL1PPCAC_26504</name>
</gene>
<dbReference type="EMBL" id="BTRK01000005">
    <property type="protein sequence ID" value="GMR56309.1"/>
    <property type="molecule type" value="Genomic_DNA"/>
</dbReference>
<protein>
    <submittedName>
        <fullName evidence="1">Uncharacterized protein</fullName>
    </submittedName>
</protein>
<organism evidence="1 2">
    <name type="scientific">Pristionchus mayeri</name>
    <dbReference type="NCBI Taxonomy" id="1317129"/>
    <lineage>
        <taxon>Eukaryota</taxon>
        <taxon>Metazoa</taxon>
        <taxon>Ecdysozoa</taxon>
        <taxon>Nematoda</taxon>
        <taxon>Chromadorea</taxon>
        <taxon>Rhabditida</taxon>
        <taxon>Rhabditina</taxon>
        <taxon>Diplogasteromorpha</taxon>
        <taxon>Diplogasteroidea</taxon>
        <taxon>Neodiplogasteridae</taxon>
        <taxon>Pristionchus</taxon>
    </lineage>
</organism>
<sequence>SSNKETTATHHHEAAGAFDSLRCGARNRRSSPSLEYLLGIHPWRHRRAAAVLLCHRSSPEQEQETAI</sequence>
<evidence type="ECO:0000313" key="2">
    <source>
        <dbReference type="Proteomes" id="UP001328107"/>
    </source>
</evidence>
<keyword evidence="2" id="KW-1185">Reference proteome</keyword>
<feature type="non-terminal residue" evidence="1">
    <location>
        <position position="1"/>
    </location>
</feature>
<proteinExistence type="predicted"/>
<feature type="non-terminal residue" evidence="1">
    <location>
        <position position="67"/>
    </location>
</feature>
<name>A0AAN5I9C9_9BILA</name>
<reference evidence="2" key="1">
    <citation type="submission" date="2022-10" db="EMBL/GenBank/DDBJ databases">
        <title>Genome assembly of Pristionchus species.</title>
        <authorList>
            <person name="Yoshida K."/>
            <person name="Sommer R.J."/>
        </authorList>
    </citation>
    <scope>NUCLEOTIDE SEQUENCE [LARGE SCALE GENOMIC DNA]</scope>
    <source>
        <strain evidence="2">RS5460</strain>
    </source>
</reference>
<dbReference type="AlphaFoldDB" id="A0AAN5I9C9"/>
<comment type="caution">
    <text evidence="1">The sequence shown here is derived from an EMBL/GenBank/DDBJ whole genome shotgun (WGS) entry which is preliminary data.</text>
</comment>
<accession>A0AAN5I9C9</accession>
<evidence type="ECO:0000313" key="1">
    <source>
        <dbReference type="EMBL" id="GMR56309.1"/>
    </source>
</evidence>